<dbReference type="RefSeq" id="WP_003715369.1">
    <property type="nucleotide sequence ID" value="NZ_AZGE01000025.1"/>
</dbReference>
<feature type="domain" description="Beta-lactamase class A catalytic" evidence="2">
    <location>
        <begin position="102"/>
        <end position="237"/>
    </location>
</feature>
<evidence type="ECO:0000313" key="4">
    <source>
        <dbReference type="Proteomes" id="UP000050973"/>
    </source>
</evidence>
<dbReference type="PATRIC" id="fig|1423779.3.peg.1052"/>
<dbReference type="EMBL" id="AZGE01000025">
    <property type="protein sequence ID" value="KRM14630.1"/>
    <property type="molecule type" value="Genomic_DNA"/>
</dbReference>
<sequence length="262" mass="29379">MQPRTKRRKRTIWAIIIIILLAVWGIHRYGSLNSRLQNAWNKVIYTSNDNVGIAVYSPKTHRIYTGSNVPGHRFHMASTVKVAILAGVLVKQPNGLSDHQTSLAKEMIEQSDNDATTELFSDLGGRQGLQATFNRFGMNDSTANSNWGLSTTTPRDQIKLLNNIFYKSSLLTEQDQELIAKLMRNVEADQNWGISADSSNFAIKNGWLSYGKSKWMVNSIGYVKNDNGTDYTIAVYTDKNTTMQVGQQAVEQLARVTKSLMN</sequence>
<keyword evidence="1" id="KW-1133">Transmembrane helix</keyword>
<reference evidence="3 4" key="1">
    <citation type="journal article" date="2015" name="Genome Announc.">
        <title>Expanding the biotechnology potential of lactobacilli through comparative genomics of 213 strains and associated genera.</title>
        <authorList>
            <person name="Sun Z."/>
            <person name="Harris H.M."/>
            <person name="McCann A."/>
            <person name="Guo C."/>
            <person name="Argimon S."/>
            <person name="Zhang W."/>
            <person name="Yang X."/>
            <person name="Jeffery I.B."/>
            <person name="Cooney J.C."/>
            <person name="Kagawa T.F."/>
            <person name="Liu W."/>
            <person name="Song Y."/>
            <person name="Salvetti E."/>
            <person name="Wrobel A."/>
            <person name="Rasinkangas P."/>
            <person name="Parkhill J."/>
            <person name="Rea M.C."/>
            <person name="O'Sullivan O."/>
            <person name="Ritari J."/>
            <person name="Douillard F.P."/>
            <person name="Paul Ross R."/>
            <person name="Yang R."/>
            <person name="Briner A.E."/>
            <person name="Felis G.E."/>
            <person name="de Vos W.M."/>
            <person name="Barrangou R."/>
            <person name="Klaenhammer T.R."/>
            <person name="Caufield P.W."/>
            <person name="Cui Y."/>
            <person name="Zhang H."/>
            <person name="O'Toole P.W."/>
        </authorList>
    </citation>
    <scope>NUCLEOTIDE SEQUENCE [LARGE SCALE GENOMIC DNA]</scope>
    <source>
        <strain evidence="3 4">DSM 4864</strain>
    </source>
</reference>
<feature type="transmembrane region" description="Helical" evidence="1">
    <location>
        <begin position="12"/>
        <end position="30"/>
    </location>
</feature>
<keyword evidence="1" id="KW-0812">Transmembrane</keyword>
<dbReference type="Gene3D" id="3.40.710.10">
    <property type="entry name" value="DD-peptidase/beta-lactamase superfamily"/>
    <property type="match status" value="1"/>
</dbReference>
<gene>
    <name evidence="3" type="ORF">FC49_GL001031</name>
</gene>
<dbReference type="SUPFAM" id="SSF56601">
    <property type="entry name" value="beta-lactamase/transpeptidase-like"/>
    <property type="match status" value="1"/>
</dbReference>
<dbReference type="GO" id="GO:0046677">
    <property type="term" value="P:response to antibiotic"/>
    <property type="evidence" value="ECO:0007669"/>
    <property type="project" value="InterPro"/>
</dbReference>
<dbReference type="InterPro" id="IPR012338">
    <property type="entry name" value="Beta-lactam/transpept-like"/>
</dbReference>
<dbReference type="InterPro" id="IPR000871">
    <property type="entry name" value="Beta-lactam_class-A"/>
</dbReference>
<dbReference type="InterPro" id="IPR045155">
    <property type="entry name" value="Beta-lactam_cat"/>
</dbReference>
<dbReference type="GO" id="GO:0030655">
    <property type="term" value="P:beta-lactam antibiotic catabolic process"/>
    <property type="evidence" value="ECO:0007669"/>
    <property type="project" value="InterPro"/>
</dbReference>
<evidence type="ECO:0000313" key="3">
    <source>
        <dbReference type="EMBL" id="KRM14630.1"/>
    </source>
</evidence>
<comment type="caution">
    <text evidence="3">The sequence shown here is derived from an EMBL/GenBank/DDBJ whole genome shotgun (WGS) entry which is preliminary data.</text>
</comment>
<evidence type="ECO:0000256" key="1">
    <source>
        <dbReference type="SAM" id="Phobius"/>
    </source>
</evidence>
<protein>
    <submittedName>
        <fullName evidence="3">Penicillin-binding protein, transpeptidase domain protein</fullName>
    </submittedName>
</protein>
<organism evidence="3 4">
    <name type="scientific">Limosilactobacillus oris DSM 4864</name>
    <dbReference type="NCBI Taxonomy" id="1423779"/>
    <lineage>
        <taxon>Bacteria</taxon>
        <taxon>Bacillati</taxon>
        <taxon>Bacillota</taxon>
        <taxon>Bacilli</taxon>
        <taxon>Lactobacillales</taxon>
        <taxon>Lactobacillaceae</taxon>
        <taxon>Limosilactobacillus</taxon>
    </lineage>
</organism>
<dbReference type="PANTHER" id="PTHR35333:SF3">
    <property type="entry name" value="BETA-LACTAMASE-TYPE TRANSPEPTIDASE FOLD CONTAINING PROTEIN"/>
    <property type="match status" value="1"/>
</dbReference>
<proteinExistence type="predicted"/>
<dbReference type="GO" id="GO:0008800">
    <property type="term" value="F:beta-lactamase activity"/>
    <property type="evidence" value="ECO:0007669"/>
    <property type="project" value="InterPro"/>
</dbReference>
<accession>A0A0R1WI99</accession>
<dbReference type="PANTHER" id="PTHR35333">
    <property type="entry name" value="BETA-LACTAMASE"/>
    <property type="match status" value="1"/>
</dbReference>
<evidence type="ECO:0000259" key="2">
    <source>
        <dbReference type="Pfam" id="PF13354"/>
    </source>
</evidence>
<keyword evidence="1" id="KW-0472">Membrane</keyword>
<dbReference type="Proteomes" id="UP000050973">
    <property type="component" value="Unassembled WGS sequence"/>
</dbReference>
<dbReference type="Pfam" id="PF13354">
    <property type="entry name" value="Beta-lactamase2"/>
    <property type="match status" value="1"/>
</dbReference>
<name>A0A0R1WI99_9LACO</name>
<dbReference type="AlphaFoldDB" id="A0A0R1WI99"/>